<keyword evidence="3" id="KW-0808">Transferase</keyword>
<dbReference type="InterPro" id="IPR028098">
    <property type="entry name" value="Glyco_trans_4-like_N"/>
</dbReference>
<name>A0A5D6WDQ5_9FIRM</name>
<dbReference type="Pfam" id="PF00534">
    <property type="entry name" value="Glycos_transf_1"/>
    <property type="match status" value="1"/>
</dbReference>
<proteinExistence type="predicted"/>
<evidence type="ECO:0000313" key="3">
    <source>
        <dbReference type="EMBL" id="TYZ26671.1"/>
    </source>
</evidence>
<evidence type="ECO:0000259" key="2">
    <source>
        <dbReference type="Pfam" id="PF13477"/>
    </source>
</evidence>
<dbReference type="CDD" id="cd03808">
    <property type="entry name" value="GT4_CapM-like"/>
    <property type="match status" value="1"/>
</dbReference>
<dbReference type="PANTHER" id="PTHR45947:SF3">
    <property type="entry name" value="SULFOQUINOVOSYL TRANSFERASE SQD2"/>
    <property type="match status" value="1"/>
</dbReference>
<dbReference type="InterPro" id="IPR001296">
    <property type="entry name" value="Glyco_trans_1"/>
</dbReference>
<dbReference type="Gene3D" id="3.40.50.2000">
    <property type="entry name" value="Glycogen Phosphorylase B"/>
    <property type="match status" value="2"/>
</dbReference>
<reference evidence="3 4" key="1">
    <citation type="submission" date="2019-08" db="EMBL/GenBank/DDBJ databases">
        <title>Selenomonas sp. mPRGC5 and Selenomonas sp. mPRGC8 isolated from ruminal fluid of dairy goat (Capra hircus).</title>
        <authorList>
            <person name="Poothong S."/>
            <person name="Nuengjamnong C."/>
            <person name="Tanasupawat S."/>
        </authorList>
    </citation>
    <scope>NUCLEOTIDE SEQUENCE [LARGE SCALE GENOMIC DNA]</scope>
    <source>
        <strain evidence="4">mPRGC8</strain>
    </source>
</reference>
<dbReference type="Proteomes" id="UP000322783">
    <property type="component" value="Unassembled WGS sequence"/>
</dbReference>
<dbReference type="InterPro" id="IPR050194">
    <property type="entry name" value="Glycosyltransferase_grp1"/>
</dbReference>
<gene>
    <name evidence="3" type="ORF">FZ041_13925</name>
</gene>
<dbReference type="PANTHER" id="PTHR45947">
    <property type="entry name" value="SULFOQUINOVOSYL TRANSFERASE SQD2"/>
    <property type="match status" value="1"/>
</dbReference>
<accession>A0A5D6WDQ5</accession>
<comment type="caution">
    <text evidence="3">The sequence shown here is derived from an EMBL/GenBank/DDBJ whole genome shotgun (WGS) entry which is preliminary data.</text>
</comment>
<dbReference type="GO" id="GO:0016757">
    <property type="term" value="F:glycosyltransferase activity"/>
    <property type="evidence" value="ECO:0007669"/>
    <property type="project" value="InterPro"/>
</dbReference>
<dbReference type="Pfam" id="PF13477">
    <property type="entry name" value="Glyco_trans_4_2"/>
    <property type="match status" value="1"/>
</dbReference>
<evidence type="ECO:0000259" key="1">
    <source>
        <dbReference type="Pfam" id="PF00534"/>
    </source>
</evidence>
<organism evidence="3 4">
    <name type="scientific">Selenomonas caprae</name>
    <dbReference type="NCBI Taxonomy" id="2606905"/>
    <lineage>
        <taxon>Bacteria</taxon>
        <taxon>Bacillati</taxon>
        <taxon>Bacillota</taxon>
        <taxon>Negativicutes</taxon>
        <taxon>Selenomonadales</taxon>
        <taxon>Selenomonadaceae</taxon>
        <taxon>Selenomonas</taxon>
    </lineage>
</organism>
<dbReference type="AlphaFoldDB" id="A0A5D6WDQ5"/>
<keyword evidence="4" id="KW-1185">Reference proteome</keyword>
<dbReference type="SUPFAM" id="SSF53756">
    <property type="entry name" value="UDP-Glycosyltransferase/glycogen phosphorylase"/>
    <property type="match status" value="1"/>
</dbReference>
<dbReference type="EMBL" id="VTOZ01000044">
    <property type="protein sequence ID" value="TYZ26671.1"/>
    <property type="molecule type" value="Genomic_DNA"/>
</dbReference>
<dbReference type="RefSeq" id="WP_149190001.1">
    <property type="nucleotide sequence ID" value="NZ_VTOZ01000044.1"/>
</dbReference>
<sequence>MKILILAHHAEGLYLPRRELMMRLKEDGHTVLTAIPTGRCFDKVAAIVDGVFPAPVKRRGMNPFSDIKLIWFYYRLLKKLNPDCVLTYTIKPNLYGGMVARACNVPYLMNITGLGTAFAKENLLCRIATLMYKVVAGHEQCVFFQNADNRQILERRGVSWKKPILIPGSGVNLKHFNKQTYPNDDGKVRLLFISRIMRDKGIHELVSAAKILKNKYPNIEFHILGNCEDDYASKMEMWSKEPNIIYHGGQRDTRPFMKACDALLHPSYHEGMSNVCLEAAATARPIIASNISGCREIFDEMISGIGFEPHNVNSLVKAIETFINLPYETRKNMGICARKKVEEKFDRNLVIQAYMDELECLEAMRN</sequence>
<feature type="domain" description="Glycosyltransferase subfamily 4-like N-terminal" evidence="2">
    <location>
        <begin position="2"/>
        <end position="146"/>
    </location>
</feature>
<feature type="domain" description="Glycosyl transferase family 1" evidence="1">
    <location>
        <begin position="177"/>
        <end position="339"/>
    </location>
</feature>
<evidence type="ECO:0000313" key="4">
    <source>
        <dbReference type="Proteomes" id="UP000322783"/>
    </source>
</evidence>
<protein>
    <submittedName>
        <fullName evidence="3">Glycosyltransferase family 4 protein</fullName>
    </submittedName>
</protein>